<organism evidence="6 7">
    <name type="scientific">Saponaria officinalis</name>
    <name type="common">Common soapwort</name>
    <name type="synonym">Lychnis saponaria</name>
    <dbReference type="NCBI Taxonomy" id="3572"/>
    <lineage>
        <taxon>Eukaryota</taxon>
        <taxon>Viridiplantae</taxon>
        <taxon>Streptophyta</taxon>
        <taxon>Embryophyta</taxon>
        <taxon>Tracheophyta</taxon>
        <taxon>Spermatophyta</taxon>
        <taxon>Magnoliopsida</taxon>
        <taxon>eudicotyledons</taxon>
        <taxon>Gunneridae</taxon>
        <taxon>Pentapetalae</taxon>
        <taxon>Caryophyllales</taxon>
        <taxon>Caryophyllaceae</taxon>
        <taxon>Caryophylleae</taxon>
        <taxon>Saponaria</taxon>
    </lineage>
</organism>
<feature type="signal peptide" evidence="4">
    <location>
        <begin position="1"/>
        <end position="20"/>
    </location>
</feature>
<evidence type="ECO:0000256" key="2">
    <source>
        <dbReference type="ARBA" id="ARBA00022729"/>
    </source>
</evidence>
<dbReference type="GO" id="GO:0030247">
    <property type="term" value="F:polysaccharide binding"/>
    <property type="evidence" value="ECO:0007669"/>
    <property type="project" value="InterPro"/>
</dbReference>
<proteinExistence type="predicted"/>
<evidence type="ECO:0000256" key="1">
    <source>
        <dbReference type="ARBA" id="ARBA00004167"/>
    </source>
</evidence>
<dbReference type="GO" id="GO:0016020">
    <property type="term" value="C:membrane"/>
    <property type="evidence" value="ECO:0007669"/>
    <property type="project" value="UniProtKB-SubCell"/>
</dbReference>
<keyword evidence="3" id="KW-0472">Membrane</keyword>
<feature type="chain" id="PRO_5043351412" description="Wall-associated receptor kinase galacturonan-binding domain-containing protein" evidence="4">
    <location>
        <begin position="21"/>
        <end position="335"/>
    </location>
</feature>
<dbReference type="Pfam" id="PF13947">
    <property type="entry name" value="GUB_WAK_bind"/>
    <property type="match status" value="1"/>
</dbReference>
<comment type="caution">
    <text evidence="6">The sequence shown here is derived from an EMBL/GenBank/DDBJ whole genome shotgun (WGS) entry which is preliminary data.</text>
</comment>
<keyword evidence="3" id="KW-1133">Transmembrane helix</keyword>
<feature type="transmembrane region" description="Helical" evidence="3">
    <location>
        <begin position="305"/>
        <end position="325"/>
    </location>
</feature>
<reference evidence="6" key="1">
    <citation type="submission" date="2024-03" db="EMBL/GenBank/DDBJ databases">
        <title>WGS assembly of Saponaria officinalis var. Norfolk2.</title>
        <authorList>
            <person name="Jenkins J."/>
            <person name="Shu S."/>
            <person name="Grimwood J."/>
            <person name="Barry K."/>
            <person name="Goodstein D."/>
            <person name="Schmutz J."/>
            <person name="Leebens-Mack J."/>
            <person name="Osbourn A."/>
        </authorList>
    </citation>
    <scope>NUCLEOTIDE SEQUENCE [LARGE SCALE GENOMIC DNA]</scope>
    <source>
        <strain evidence="6">JIC</strain>
    </source>
</reference>
<keyword evidence="3" id="KW-0812">Transmembrane</keyword>
<accession>A0AAW1HBH2</accession>
<name>A0AAW1HBH2_SAPOF</name>
<dbReference type="AlphaFoldDB" id="A0AAW1HBH2"/>
<sequence>MPSLFLLVLQLLPVLNVAVGSNISMPNCVDHCGDVQIRYPFGIGPNCYREPPYEIICNASFGSPKPFLREFNLEVLDISWSDYSEFNLITVVLPRASICGSDGAKEIHSYDLKGSPYRFASNVLMMEGCGGSAIVKDRHGEIMSGCASICASDAAPINATTCYGVGCCQVSIPDNLDYFEIAVVFEQQIKANTFNVSVAVIDSESMLNLTGSLSSLEIIPAALSWNVSFAKPYQFEGMANVSCDSPIHICKCQIYYEGNPYLPNGCQVVKECTECIGHCDAGYSSKHSQYYYYCKKHPLFRRAPFLGFVAGLGFVLLVLGSYGLYRYVKRRREIR</sequence>
<comment type="subcellular location">
    <subcellularLocation>
        <location evidence="1">Membrane</location>
        <topology evidence="1">Single-pass membrane protein</topology>
    </subcellularLocation>
</comment>
<keyword evidence="2 4" id="KW-0732">Signal</keyword>
<protein>
    <recommendedName>
        <fullName evidence="5">Wall-associated receptor kinase galacturonan-binding domain-containing protein</fullName>
    </recommendedName>
</protein>
<evidence type="ECO:0000256" key="3">
    <source>
        <dbReference type="SAM" id="Phobius"/>
    </source>
</evidence>
<feature type="domain" description="Wall-associated receptor kinase galacturonan-binding" evidence="5">
    <location>
        <begin position="28"/>
        <end position="83"/>
    </location>
</feature>
<evidence type="ECO:0000259" key="5">
    <source>
        <dbReference type="Pfam" id="PF13947"/>
    </source>
</evidence>
<evidence type="ECO:0000313" key="7">
    <source>
        <dbReference type="Proteomes" id="UP001443914"/>
    </source>
</evidence>
<gene>
    <name evidence="6" type="ORF">RND81_12G166200</name>
</gene>
<dbReference type="PANTHER" id="PTHR33491">
    <property type="entry name" value="OSJNBA0016N04.9 PROTEIN"/>
    <property type="match status" value="1"/>
</dbReference>
<dbReference type="InterPro" id="IPR025287">
    <property type="entry name" value="WAK_GUB"/>
</dbReference>
<evidence type="ECO:0000313" key="6">
    <source>
        <dbReference type="EMBL" id="KAK9673417.1"/>
    </source>
</evidence>
<dbReference type="Proteomes" id="UP001443914">
    <property type="component" value="Unassembled WGS sequence"/>
</dbReference>
<dbReference type="EMBL" id="JBDFQZ010000012">
    <property type="protein sequence ID" value="KAK9673417.1"/>
    <property type="molecule type" value="Genomic_DNA"/>
</dbReference>
<keyword evidence="7" id="KW-1185">Reference proteome</keyword>
<evidence type="ECO:0000256" key="4">
    <source>
        <dbReference type="SAM" id="SignalP"/>
    </source>
</evidence>